<proteinExistence type="predicted"/>
<keyword evidence="1" id="KW-1133">Transmembrane helix</keyword>
<reference evidence="3 4" key="1">
    <citation type="submission" date="2017-06" db="EMBL/GenBank/DDBJ databases">
        <authorList>
            <consortium name="Pathogen Informatics"/>
        </authorList>
    </citation>
    <scope>NUCLEOTIDE SEQUENCE [LARGE SCALE GENOMIC DNA]</scope>
    <source>
        <strain evidence="3 4">NCTC11291</strain>
    </source>
</reference>
<keyword evidence="1" id="KW-0472">Membrane</keyword>
<dbReference type="KEGG" id="saco:SAME_01720"/>
<dbReference type="GO" id="GO:0005886">
    <property type="term" value="C:plasma membrane"/>
    <property type="evidence" value="ECO:0007669"/>
    <property type="project" value="TreeGrafter"/>
</dbReference>
<feature type="domain" description="Inner membrane component" evidence="2">
    <location>
        <begin position="4"/>
        <end position="54"/>
    </location>
</feature>
<accession>A0A239XBZ4</accession>
<dbReference type="PANTHER" id="PTHR42903:SF1">
    <property type="entry name" value="INNER MEMBRANE PROTEIN YCCF"/>
    <property type="match status" value="1"/>
</dbReference>
<evidence type="ECO:0000313" key="4">
    <source>
        <dbReference type="Proteomes" id="UP000215144"/>
    </source>
</evidence>
<dbReference type="PIRSF" id="PIRSF028777">
    <property type="entry name" value="UCP028777"/>
    <property type="match status" value="1"/>
</dbReference>
<organism evidence="3 4">
    <name type="scientific">Streptococcus acidominimus</name>
    <dbReference type="NCBI Taxonomy" id="1326"/>
    <lineage>
        <taxon>Bacteria</taxon>
        <taxon>Bacillati</taxon>
        <taxon>Bacillota</taxon>
        <taxon>Bacilli</taxon>
        <taxon>Lactobacillales</taxon>
        <taxon>Streptococcaceae</taxon>
        <taxon>Streptococcus</taxon>
    </lineage>
</organism>
<evidence type="ECO:0000259" key="2">
    <source>
        <dbReference type="Pfam" id="PF03733"/>
    </source>
</evidence>
<gene>
    <name evidence="3" type="primary">yccF</name>
    <name evidence="3" type="ORF">SAMEA4504048_01720</name>
</gene>
<dbReference type="OrthoDB" id="9790567at2"/>
<dbReference type="AlphaFoldDB" id="A0A239XBZ4"/>
<dbReference type="InterPro" id="IPR005185">
    <property type="entry name" value="YccF"/>
</dbReference>
<name>A0A239XBZ4_STRAI</name>
<dbReference type="EMBL" id="LT906454">
    <property type="protein sequence ID" value="SNV43598.1"/>
    <property type="molecule type" value="Genomic_DNA"/>
</dbReference>
<dbReference type="PANTHER" id="PTHR42903">
    <property type="entry name" value="INNER MEMBRANE PROTEIN YCCF"/>
    <property type="match status" value="1"/>
</dbReference>
<dbReference type="Proteomes" id="UP000215144">
    <property type="component" value="Chromosome 1"/>
</dbReference>
<dbReference type="InterPro" id="IPR052937">
    <property type="entry name" value="Inner_membrane_protein"/>
</dbReference>
<feature type="domain" description="Inner membrane component" evidence="2">
    <location>
        <begin position="66"/>
        <end position="115"/>
    </location>
</feature>
<feature type="transmembrane region" description="Helical" evidence="1">
    <location>
        <begin position="6"/>
        <end position="35"/>
    </location>
</feature>
<dbReference type="Pfam" id="PF03733">
    <property type="entry name" value="YccF"/>
    <property type="match status" value="2"/>
</dbReference>
<feature type="transmembrane region" description="Helical" evidence="1">
    <location>
        <begin position="80"/>
        <end position="100"/>
    </location>
</feature>
<evidence type="ECO:0000313" key="3">
    <source>
        <dbReference type="EMBL" id="SNV43598.1"/>
    </source>
</evidence>
<evidence type="ECO:0000256" key="1">
    <source>
        <dbReference type="SAM" id="Phobius"/>
    </source>
</evidence>
<sequence>MSLIGNIIWFIFAGLWSFITWTISGILLCLSIVGIPLGLQCFKIASFGLFPFGKEVVISSRNTSLILNIIWIVLFGWELAIVHLTTAFFLCITIIGIPFAKQCLKLTQMSLFPFGIRIIKE</sequence>
<dbReference type="RefSeq" id="WP_095123229.1">
    <property type="nucleotide sequence ID" value="NZ_LT906454.1"/>
</dbReference>
<protein>
    <submittedName>
        <fullName evidence="3">Inner membrane protein yccF</fullName>
    </submittedName>
</protein>
<dbReference type="NCBIfam" id="NF008740">
    <property type="entry name" value="PRK11770.1-2"/>
    <property type="match status" value="1"/>
</dbReference>
<dbReference type="InterPro" id="IPR031308">
    <property type="entry name" value="UCP028777"/>
</dbReference>
<keyword evidence="1" id="KW-0812">Transmembrane</keyword>